<keyword evidence="1" id="KW-0812">Transmembrane</keyword>
<dbReference type="RefSeq" id="XP_028147995.1">
    <property type="nucleotide sequence ID" value="XM_028292194.1"/>
</dbReference>
<keyword evidence="1" id="KW-0472">Membrane</keyword>
<accession>A0A6P7GVZ1</accession>
<keyword evidence="2" id="KW-0732">Signal</keyword>
<evidence type="ECO:0000256" key="1">
    <source>
        <dbReference type="SAM" id="Phobius"/>
    </source>
</evidence>
<sequence>MTLLFTLLLVSIFKNVIPTIDLNAAELQYLADHLTKEECRKLIAAAHFHSYEEPAVLGQAERKVPKDLSCIQLLHHWNSEPNEGKGETHEVLAHRLRQMGKYKLADWLGRTVFHELAVDLNRTMEKGFKALISDNYTTENDFGPTLIPVIKNQDPSEYSFIDNLLLAIIIGLLVTTVGLLFKVIFDKLRQRKGKKKTVQEYDIVEDFTGSSESEDKFDLRDYTQQNISDTESVDTIT</sequence>
<dbReference type="AlphaFoldDB" id="A0A6P7GVZ1"/>
<gene>
    <name evidence="3" type="primary">LOC114341402</name>
</gene>
<evidence type="ECO:0000256" key="2">
    <source>
        <dbReference type="SAM" id="SignalP"/>
    </source>
</evidence>
<reference evidence="3" key="1">
    <citation type="submission" date="2025-08" db="UniProtKB">
        <authorList>
            <consortium name="RefSeq"/>
        </authorList>
    </citation>
    <scope>IDENTIFICATION</scope>
    <source>
        <tissue evidence="3">Whole insect</tissue>
    </source>
</reference>
<organism evidence="3">
    <name type="scientific">Diabrotica virgifera virgifera</name>
    <name type="common">western corn rootworm</name>
    <dbReference type="NCBI Taxonomy" id="50390"/>
    <lineage>
        <taxon>Eukaryota</taxon>
        <taxon>Metazoa</taxon>
        <taxon>Ecdysozoa</taxon>
        <taxon>Arthropoda</taxon>
        <taxon>Hexapoda</taxon>
        <taxon>Insecta</taxon>
        <taxon>Pterygota</taxon>
        <taxon>Neoptera</taxon>
        <taxon>Endopterygota</taxon>
        <taxon>Coleoptera</taxon>
        <taxon>Polyphaga</taxon>
        <taxon>Cucujiformia</taxon>
        <taxon>Chrysomeloidea</taxon>
        <taxon>Chrysomelidae</taxon>
        <taxon>Galerucinae</taxon>
        <taxon>Diabroticina</taxon>
        <taxon>Diabroticites</taxon>
        <taxon>Diabrotica</taxon>
    </lineage>
</organism>
<keyword evidence="1" id="KW-1133">Transmembrane helix</keyword>
<proteinExistence type="predicted"/>
<name>A0A6P7GVZ1_DIAVI</name>
<feature type="transmembrane region" description="Helical" evidence="1">
    <location>
        <begin position="164"/>
        <end position="185"/>
    </location>
</feature>
<feature type="chain" id="PRO_5028190041" evidence="2">
    <location>
        <begin position="19"/>
        <end position="237"/>
    </location>
</feature>
<evidence type="ECO:0000313" key="3">
    <source>
        <dbReference type="RefSeq" id="XP_028147995.1"/>
    </source>
</evidence>
<protein>
    <submittedName>
        <fullName evidence="3">Uncharacterized protein LOC114341402</fullName>
    </submittedName>
</protein>
<dbReference type="InParanoid" id="A0A6P7GVZ1"/>
<feature type="signal peptide" evidence="2">
    <location>
        <begin position="1"/>
        <end position="18"/>
    </location>
</feature>